<keyword evidence="6" id="KW-1185">Reference proteome</keyword>
<name>A0A0N0BIW6_9HYME</name>
<reference evidence="5 6" key="1">
    <citation type="submission" date="2015-07" db="EMBL/GenBank/DDBJ databases">
        <title>The genome of Melipona quadrifasciata.</title>
        <authorList>
            <person name="Pan H."/>
            <person name="Kapheim K."/>
        </authorList>
    </citation>
    <scope>NUCLEOTIDE SEQUENCE [LARGE SCALE GENOMIC DNA]</scope>
    <source>
        <strain evidence="5">0111107301</strain>
        <tissue evidence="5">Whole body</tissue>
    </source>
</reference>
<proteinExistence type="inferred from homology"/>
<dbReference type="SUPFAM" id="SSF144000">
    <property type="entry name" value="Oxysterol-binding protein-like"/>
    <property type="match status" value="1"/>
</dbReference>
<evidence type="ECO:0000256" key="1">
    <source>
        <dbReference type="ARBA" id="ARBA00023121"/>
    </source>
</evidence>
<dbReference type="Proteomes" id="UP000053105">
    <property type="component" value="Unassembled WGS sequence"/>
</dbReference>
<evidence type="ECO:0000256" key="2">
    <source>
        <dbReference type="RuleBase" id="RU003844"/>
    </source>
</evidence>
<dbReference type="InterPro" id="IPR018494">
    <property type="entry name" value="Oxysterol-bd_CS"/>
</dbReference>
<feature type="region of interest" description="Disordered" evidence="4">
    <location>
        <begin position="417"/>
        <end position="450"/>
    </location>
</feature>
<dbReference type="AlphaFoldDB" id="A0A0N0BIW6"/>
<gene>
    <name evidence="5" type="ORF">WN51_10625</name>
</gene>
<dbReference type="PANTHER" id="PTHR10972">
    <property type="entry name" value="OXYSTEROL-BINDING PROTEIN-RELATED"/>
    <property type="match status" value="1"/>
</dbReference>
<evidence type="ECO:0000313" key="6">
    <source>
        <dbReference type="Proteomes" id="UP000053105"/>
    </source>
</evidence>
<sequence length="491" mass="56362">MNVMHLKGNHNLALRLCNALITSRASNDPLPIENRLKSVTIRNRVTLPMYVAAFAVSALASNWERLGKPFNPILGETYELEREDFRIVCEQVSHHPPVSAFHADSDEFVFHGTIHPKLKFWGTSVEIHPKGIVTVELPKWKEAYTWQNINCILHNVLVGQLWMEQLGSLEIKQNGGANLKATLSFKSASCNGKDLHRVEGFITDQEYRRDLDMPMYVNLGVSHALKFYKSFLLAWDIVVYRKFLQSAEFKAVQALNSILTVSRLWIFIRIRTVDEHFNADIVVKRKLLFLYGKWTDRMKVCDPALYEEALEKVKREAKSPQGSPGHKKVLAKLHSLKVGAFKPSHQDAIDDPSASIDGDDIPTVDDIPGSITLWEASPRPTNSAEYYQFTTFAMSLNELTPEMEKVVCPTDSRLRPDIRKLENGDQDGAGAEKTRLEEKQRETRKARKHKKGEEWTPRWFQLGMNPYTNQMDWLYHGGYWDRNYGNMEDIF</sequence>
<dbReference type="GO" id="GO:0005829">
    <property type="term" value="C:cytosol"/>
    <property type="evidence" value="ECO:0007669"/>
    <property type="project" value="TreeGrafter"/>
</dbReference>
<dbReference type="InterPro" id="IPR000648">
    <property type="entry name" value="Oxysterol-bd"/>
</dbReference>
<protein>
    <recommendedName>
        <fullName evidence="3">Oxysterol-binding protein</fullName>
    </recommendedName>
</protein>
<dbReference type="GO" id="GO:0005886">
    <property type="term" value="C:plasma membrane"/>
    <property type="evidence" value="ECO:0007669"/>
    <property type="project" value="TreeGrafter"/>
</dbReference>
<dbReference type="PANTHER" id="PTHR10972:SF209">
    <property type="entry name" value="OXYSTEROL-BINDING PROTEIN"/>
    <property type="match status" value="1"/>
</dbReference>
<comment type="similarity">
    <text evidence="2">Belongs to the OSBP family.</text>
</comment>
<dbReference type="PROSITE" id="PS01013">
    <property type="entry name" value="OSBP"/>
    <property type="match status" value="1"/>
</dbReference>
<dbReference type="Gene3D" id="3.30.70.3490">
    <property type="match status" value="1"/>
</dbReference>
<accession>A0A0N0BIW6</accession>
<keyword evidence="3" id="KW-0813">Transport</keyword>
<dbReference type="InterPro" id="IPR037239">
    <property type="entry name" value="OSBP_sf"/>
</dbReference>
<dbReference type="GO" id="GO:0097038">
    <property type="term" value="C:perinuclear endoplasmic reticulum"/>
    <property type="evidence" value="ECO:0007669"/>
    <property type="project" value="TreeGrafter"/>
</dbReference>
<keyword evidence="3" id="KW-0445">Lipid transport</keyword>
<dbReference type="GO" id="GO:0006869">
    <property type="term" value="P:lipid transport"/>
    <property type="evidence" value="ECO:0007669"/>
    <property type="project" value="UniProtKB-KW"/>
</dbReference>
<dbReference type="Pfam" id="PF01237">
    <property type="entry name" value="Oxysterol_BP"/>
    <property type="match status" value="2"/>
</dbReference>
<evidence type="ECO:0000313" key="5">
    <source>
        <dbReference type="EMBL" id="KOX78262.1"/>
    </source>
</evidence>
<evidence type="ECO:0000256" key="3">
    <source>
        <dbReference type="RuleBase" id="RU003845"/>
    </source>
</evidence>
<keyword evidence="1" id="KW-0446">Lipid-binding</keyword>
<dbReference type="GO" id="GO:0032934">
    <property type="term" value="F:sterol binding"/>
    <property type="evidence" value="ECO:0007669"/>
    <property type="project" value="TreeGrafter"/>
</dbReference>
<dbReference type="STRING" id="166423.A0A0N0BIW6"/>
<dbReference type="EMBL" id="KQ435725">
    <property type="protein sequence ID" value="KOX78262.1"/>
    <property type="molecule type" value="Genomic_DNA"/>
</dbReference>
<dbReference type="FunFam" id="2.40.160.120:FF:000005">
    <property type="entry name" value="Oxysterol-binding protein"/>
    <property type="match status" value="1"/>
</dbReference>
<dbReference type="Gene3D" id="2.40.160.120">
    <property type="match status" value="1"/>
</dbReference>
<feature type="compositionally biased region" description="Basic and acidic residues" evidence="4">
    <location>
        <begin position="430"/>
        <end position="443"/>
    </location>
</feature>
<dbReference type="OrthoDB" id="416222at2759"/>
<evidence type="ECO:0000256" key="4">
    <source>
        <dbReference type="SAM" id="MobiDB-lite"/>
    </source>
</evidence>
<organism evidence="5 6">
    <name type="scientific">Melipona quadrifasciata</name>
    <dbReference type="NCBI Taxonomy" id="166423"/>
    <lineage>
        <taxon>Eukaryota</taxon>
        <taxon>Metazoa</taxon>
        <taxon>Ecdysozoa</taxon>
        <taxon>Arthropoda</taxon>
        <taxon>Hexapoda</taxon>
        <taxon>Insecta</taxon>
        <taxon>Pterygota</taxon>
        <taxon>Neoptera</taxon>
        <taxon>Endopterygota</taxon>
        <taxon>Hymenoptera</taxon>
        <taxon>Apocrita</taxon>
        <taxon>Aculeata</taxon>
        <taxon>Apoidea</taxon>
        <taxon>Anthophila</taxon>
        <taxon>Apidae</taxon>
        <taxon>Melipona</taxon>
    </lineage>
</organism>
<dbReference type="FunFam" id="3.30.70.3490:FF:000015">
    <property type="entry name" value="Oxysterol-binding protein"/>
    <property type="match status" value="1"/>
</dbReference>